<dbReference type="OrthoDB" id="4185441at2759"/>
<evidence type="ECO:0000313" key="2">
    <source>
        <dbReference type="Proteomes" id="UP000224080"/>
    </source>
</evidence>
<organism evidence="1 2">
    <name type="scientific">Blastomyces parvus</name>
    <dbReference type="NCBI Taxonomy" id="2060905"/>
    <lineage>
        <taxon>Eukaryota</taxon>
        <taxon>Fungi</taxon>
        <taxon>Dikarya</taxon>
        <taxon>Ascomycota</taxon>
        <taxon>Pezizomycotina</taxon>
        <taxon>Eurotiomycetes</taxon>
        <taxon>Eurotiomycetidae</taxon>
        <taxon>Onygenales</taxon>
        <taxon>Ajellomycetaceae</taxon>
        <taxon>Blastomyces</taxon>
    </lineage>
</organism>
<dbReference type="EMBL" id="PDNC01000009">
    <property type="protein sequence ID" value="PGH08356.1"/>
    <property type="molecule type" value="Genomic_DNA"/>
</dbReference>
<gene>
    <name evidence="1" type="ORF">GX51_01182</name>
</gene>
<evidence type="ECO:0000313" key="1">
    <source>
        <dbReference type="EMBL" id="PGH08356.1"/>
    </source>
</evidence>
<dbReference type="Proteomes" id="UP000224080">
    <property type="component" value="Unassembled WGS sequence"/>
</dbReference>
<proteinExistence type="predicted"/>
<accession>A0A2B7XGV6</accession>
<sequence>MRIAPLLSKDPELAFYLGHPNFHSENIFLEGNRGSSFVGWHCVWKGPLFAEVSSSAFVQVDGDDLTFNYPDKYKDLAEDESREINEKNVSTCSPSITYQAICQLMGSRQHPWIVRFRESIMKIQRLSFHALYLLIETQSCHNPVMVTIKKHRRWDMLGIDGSIAYAFTDEELKRQAYCADTFNAHQDFLDQISHLWLDVDGRATSAASILIALLLGRTPRKEAIPISSAHHAITLKVRRTDFTQQDGTYEDCKGKG</sequence>
<name>A0A2B7XGV6_9EURO</name>
<dbReference type="AlphaFoldDB" id="A0A2B7XGV6"/>
<keyword evidence="2" id="KW-1185">Reference proteome</keyword>
<protein>
    <submittedName>
        <fullName evidence="1">Uncharacterized protein</fullName>
    </submittedName>
</protein>
<comment type="caution">
    <text evidence="1">The sequence shown here is derived from an EMBL/GenBank/DDBJ whole genome shotgun (WGS) entry which is preliminary data.</text>
</comment>
<reference evidence="1 2" key="1">
    <citation type="submission" date="2017-10" db="EMBL/GenBank/DDBJ databases">
        <title>Comparative genomics in systemic dimorphic fungi from Ajellomycetaceae.</title>
        <authorList>
            <person name="Munoz J.F."/>
            <person name="Mcewen J.G."/>
            <person name="Clay O.K."/>
            <person name="Cuomo C.A."/>
        </authorList>
    </citation>
    <scope>NUCLEOTIDE SEQUENCE [LARGE SCALE GENOMIC DNA]</scope>
    <source>
        <strain evidence="1 2">UAMH130</strain>
    </source>
</reference>
<dbReference type="STRING" id="2060905.A0A2B7XGV6"/>